<evidence type="ECO:0000259" key="4">
    <source>
        <dbReference type="PROSITE" id="PS50043"/>
    </source>
</evidence>
<dbReference type="Proteomes" id="UP000199152">
    <property type="component" value="Unassembled WGS sequence"/>
</dbReference>
<dbReference type="OrthoDB" id="3539648at2"/>
<keyword evidence="1" id="KW-0805">Transcription regulation</keyword>
<dbReference type="STRING" id="504800.SAMN04488085_10816"/>
<dbReference type="PRINTS" id="PR00038">
    <property type="entry name" value="HTHLUXR"/>
</dbReference>
<gene>
    <name evidence="5" type="ORF">SAMN04488085_10816</name>
</gene>
<dbReference type="Pfam" id="PF01590">
    <property type="entry name" value="GAF"/>
    <property type="match status" value="1"/>
</dbReference>
<dbReference type="PANTHER" id="PTHR44688">
    <property type="entry name" value="DNA-BINDING TRANSCRIPTIONAL ACTIVATOR DEVR_DOSR"/>
    <property type="match status" value="1"/>
</dbReference>
<dbReference type="InParanoid" id="A0A1I4FXN5"/>
<accession>A0A1I4FXN5</accession>
<keyword evidence="3" id="KW-0804">Transcription</keyword>
<dbReference type="Gene3D" id="1.10.10.10">
    <property type="entry name" value="Winged helix-like DNA-binding domain superfamily/Winged helix DNA-binding domain"/>
    <property type="match status" value="1"/>
</dbReference>
<reference evidence="6" key="1">
    <citation type="submission" date="2016-10" db="EMBL/GenBank/DDBJ databases">
        <authorList>
            <person name="Varghese N."/>
            <person name="Submissions S."/>
        </authorList>
    </citation>
    <scope>NUCLEOTIDE SEQUENCE [LARGE SCALE GENOMIC DNA]</scope>
    <source>
        <strain evidence="6">DSM 45317</strain>
    </source>
</reference>
<dbReference type="InterPro" id="IPR000792">
    <property type="entry name" value="Tscrpt_reg_LuxR_C"/>
</dbReference>
<dbReference type="PROSITE" id="PS00622">
    <property type="entry name" value="HTH_LUXR_1"/>
    <property type="match status" value="1"/>
</dbReference>
<dbReference type="Gene3D" id="3.30.450.40">
    <property type="match status" value="1"/>
</dbReference>
<sequence>MPSDVGARGLPVNAAEILTEVTGIGAAPGTLAERAGALLAQVQRVIPFEAGFIALLPPGGSAHVPLIRHGYDDRTDGYLDSPEFLHDLELGGQRRTRHPVQHVDTPVPQAEIPVWAEYLLPAGFRGAVGVALFTPDHRYLGLLGVTTERATPTGADACNLAELLAEQVAVAVDPWRSLATIAEMVHAATAGVVLTLSGMVQPLPGRPDHRLLARGSGVLAAAVVQLAEGSTYASFLAPLPGGEDGDDAGTHARITVLAAPPDLQLFAAAVVLVSPAGNLHGLSRRELQVLGLLVTGATNEQIAEGLGISVRTVAVHLDHVRAKLGAPSRTTAAARALRLGLFVPSPL</sequence>
<dbReference type="SUPFAM" id="SSF46894">
    <property type="entry name" value="C-terminal effector domain of the bipartite response regulators"/>
    <property type="match status" value="1"/>
</dbReference>
<keyword evidence="2 5" id="KW-0238">DNA-binding</keyword>
<dbReference type="SMART" id="SM00421">
    <property type="entry name" value="HTH_LUXR"/>
    <property type="match status" value="1"/>
</dbReference>
<organism evidence="5 6">
    <name type="scientific">Geodermatophilus ruber</name>
    <dbReference type="NCBI Taxonomy" id="504800"/>
    <lineage>
        <taxon>Bacteria</taxon>
        <taxon>Bacillati</taxon>
        <taxon>Actinomycetota</taxon>
        <taxon>Actinomycetes</taxon>
        <taxon>Geodermatophilales</taxon>
        <taxon>Geodermatophilaceae</taxon>
        <taxon>Geodermatophilus</taxon>
    </lineage>
</organism>
<evidence type="ECO:0000256" key="3">
    <source>
        <dbReference type="ARBA" id="ARBA00023163"/>
    </source>
</evidence>
<dbReference type="EMBL" id="FOSW01000008">
    <property type="protein sequence ID" value="SFL21757.1"/>
    <property type="molecule type" value="Genomic_DNA"/>
</dbReference>
<dbReference type="InterPro" id="IPR036388">
    <property type="entry name" value="WH-like_DNA-bd_sf"/>
</dbReference>
<keyword evidence="6" id="KW-1185">Reference proteome</keyword>
<dbReference type="PANTHER" id="PTHR44688:SF16">
    <property type="entry name" value="DNA-BINDING TRANSCRIPTIONAL ACTIVATOR DEVR_DOSR"/>
    <property type="match status" value="1"/>
</dbReference>
<feature type="domain" description="HTH luxR-type" evidence="4">
    <location>
        <begin position="275"/>
        <end position="340"/>
    </location>
</feature>
<proteinExistence type="predicted"/>
<evidence type="ECO:0000256" key="2">
    <source>
        <dbReference type="ARBA" id="ARBA00023125"/>
    </source>
</evidence>
<protein>
    <submittedName>
        <fullName evidence="5">DNA-binding transcriptional regulator, CsgD family</fullName>
    </submittedName>
</protein>
<dbReference type="InterPro" id="IPR003018">
    <property type="entry name" value="GAF"/>
</dbReference>
<dbReference type="SMART" id="SM00065">
    <property type="entry name" value="GAF"/>
    <property type="match status" value="1"/>
</dbReference>
<evidence type="ECO:0000313" key="6">
    <source>
        <dbReference type="Proteomes" id="UP000199152"/>
    </source>
</evidence>
<dbReference type="InterPro" id="IPR016032">
    <property type="entry name" value="Sig_transdc_resp-reg_C-effctor"/>
</dbReference>
<dbReference type="PROSITE" id="PS50043">
    <property type="entry name" value="HTH_LUXR_2"/>
    <property type="match status" value="1"/>
</dbReference>
<dbReference type="AlphaFoldDB" id="A0A1I4FXN5"/>
<dbReference type="InterPro" id="IPR029016">
    <property type="entry name" value="GAF-like_dom_sf"/>
</dbReference>
<dbReference type="CDD" id="cd06170">
    <property type="entry name" value="LuxR_C_like"/>
    <property type="match status" value="1"/>
</dbReference>
<evidence type="ECO:0000313" key="5">
    <source>
        <dbReference type="EMBL" id="SFL21757.1"/>
    </source>
</evidence>
<dbReference type="GO" id="GO:0006355">
    <property type="term" value="P:regulation of DNA-templated transcription"/>
    <property type="evidence" value="ECO:0007669"/>
    <property type="project" value="InterPro"/>
</dbReference>
<name>A0A1I4FXN5_9ACTN</name>
<dbReference type="Pfam" id="PF00196">
    <property type="entry name" value="GerE"/>
    <property type="match status" value="1"/>
</dbReference>
<dbReference type="GO" id="GO:0003677">
    <property type="term" value="F:DNA binding"/>
    <property type="evidence" value="ECO:0007669"/>
    <property type="project" value="UniProtKB-KW"/>
</dbReference>
<dbReference type="SUPFAM" id="SSF55781">
    <property type="entry name" value="GAF domain-like"/>
    <property type="match status" value="1"/>
</dbReference>
<evidence type="ECO:0000256" key="1">
    <source>
        <dbReference type="ARBA" id="ARBA00023015"/>
    </source>
</evidence>
<dbReference type="RefSeq" id="WP_143087175.1">
    <property type="nucleotide sequence ID" value="NZ_FOSW01000008.1"/>
</dbReference>